<reference evidence="1" key="1">
    <citation type="submission" date="2025-08" db="UniProtKB">
        <authorList>
            <consortium name="RefSeq"/>
        </authorList>
    </citation>
    <scope>IDENTIFICATION</scope>
</reference>
<sequence length="486" mass="56858">MYCRSNCSPLRRNPVVQRSLDLRLRGGQAKDYLKRCSCNLVILSILFLDIYQMNYFSNRNNWRFLAECSICPILALRAFVCFGNYLWLLCGIDQVIGTENQKCLLDGKDEIPFGTVYARPVMKAQGNKMGKDMKDDWPIIHWHSSFQNSFGWTKNQCFLSLQKHPLTSTYNSSYEEVCRDDFITDIRKLDDSENIYIKRKLFLKKIRKNLPYKMNNFTPLRTVHFNGFPDFKLAESISPMKLLQYVANLRFWISTTILQRLVNEIDYVDKMFHKYKFNFKIGAISLERLRLIAVDRKLVRTCFPMMPMLLAFLDTFGNQEYLVQRIKELSKGTYIEDYRWNSGGTIYGQEWQEHLPTDAAILFHLFCVYLDSQLMPLPQGADRRPFYSRYVIIRDGRSIQDIESCVKNKANCAILATDNQQPNPKFNFISELELHDCVYDTNNLFYVIIQFLTYMQKEQGAVLEFVSLGKSGINILPVIQNGLKVN</sequence>
<dbReference type="GO" id="GO:0016020">
    <property type="term" value="C:membrane"/>
    <property type="evidence" value="ECO:0007669"/>
    <property type="project" value="TreeGrafter"/>
</dbReference>
<dbReference type="Pfam" id="PF09786">
    <property type="entry name" value="CytochromB561_N"/>
    <property type="match status" value="1"/>
</dbReference>
<dbReference type="PANTHER" id="PTHR21780:SF0">
    <property type="entry name" value="TRANSMEMBRANE PROTEIN 209"/>
    <property type="match status" value="1"/>
</dbReference>
<protein>
    <submittedName>
        <fullName evidence="1">Uncharacterized protein LOC108037914</fullName>
    </submittedName>
</protein>
<accession>A0A6P4E110</accession>
<dbReference type="InterPro" id="IPR019176">
    <property type="entry name" value="Cytochrome_B561-rel"/>
</dbReference>
<organism evidence="1">
    <name type="scientific">Drosophila rhopaloa</name>
    <name type="common">Fruit fly</name>
    <dbReference type="NCBI Taxonomy" id="1041015"/>
    <lineage>
        <taxon>Eukaryota</taxon>
        <taxon>Metazoa</taxon>
        <taxon>Ecdysozoa</taxon>
        <taxon>Arthropoda</taxon>
        <taxon>Hexapoda</taxon>
        <taxon>Insecta</taxon>
        <taxon>Pterygota</taxon>
        <taxon>Neoptera</taxon>
        <taxon>Endopterygota</taxon>
        <taxon>Diptera</taxon>
        <taxon>Brachycera</taxon>
        <taxon>Muscomorpha</taxon>
        <taxon>Ephydroidea</taxon>
        <taxon>Drosophilidae</taxon>
        <taxon>Drosophila</taxon>
        <taxon>Sophophora</taxon>
    </lineage>
</organism>
<dbReference type="AlphaFoldDB" id="A0A6P4E110"/>
<proteinExistence type="predicted"/>
<dbReference type="RefSeq" id="XP_016970074.1">
    <property type="nucleotide sequence ID" value="XM_017114585.1"/>
</dbReference>
<dbReference type="OrthoDB" id="509821at2759"/>
<name>A0A6P4E110_DRORH</name>
<gene>
    <name evidence="1" type="primary">LOC108037914</name>
</gene>
<dbReference type="PANTHER" id="PTHR21780">
    <property type="entry name" value="TRANSMEMBRANE PROTEIN 209"/>
    <property type="match status" value="1"/>
</dbReference>
<evidence type="ECO:0000313" key="1">
    <source>
        <dbReference type="RefSeq" id="XP_016970074.1"/>
    </source>
</evidence>